<evidence type="ECO:0000256" key="7">
    <source>
        <dbReference type="ARBA" id="ARBA00022801"/>
    </source>
</evidence>
<dbReference type="GO" id="GO:0008270">
    <property type="term" value="F:zinc ion binding"/>
    <property type="evidence" value="ECO:0007669"/>
    <property type="project" value="UniProtKB-UniRule"/>
</dbReference>
<dbReference type="EC" id="3.1.-.-" evidence="9"/>
<keyword evidence="3 9" id="KW-0698">rRNA processing</keyword>
<evidence type="ECO:0000256" key="5">
    <source>
        <dbReference type="ARBA" id="ARBA00022723"/>
    </source>
</evidence>
<accession>A0AA42DR02</accession>
<keyword evidence="8 9" id="KW-0862">Zinc</keyword>
<dbReference type="InterPro" id="IPR002036">
    <property type="entry name" value="YbeY"/>
</dbReference>
<evidence type="ECO:0000256" key="2">
    <source>
        <dbReference type="ARBA" id="ARBA00022517"/>
    </source>
</evidence>
<evidence type="ECO:0000256" key="4">
    <source>
        <dbReference type="ARBA" id="ARBA00022722"/>
    </source>
</evidence>
<dbReference type="AlphaFoldDB" id="A0AA42DR02"/>
<keyword evidence="4 9" id="KW-0540">Nuclease</keyword>
<comment type="subcellular location">
    <subcellularLocation>
        <location evidence="9">Cytoplasm</location>
    </subcellularLocation>
</comment>
<dbReference type="SUPFAM" id="SSF55486">
    <property type="entry name" value="Metalloproteases ('zincins'), catalytic domain"/>
    <property type="match status" value="1"/>
</dbReference>
<dbReference type="GO" id="GO:0006364">
    <property type="term" value="P:rRNA processing"/>
    <property type="evidence" value="ECO:0007669"/>
    <property type="project" value="UniProtKB-UniRule"/>
</dbReference>
<comment type="function">
    <text evidence="9">Single strand-specific metallo-endoribonuclease involved in late-stage 70S ribosome quality control and in maturation of the 3' terminus of the 16S rRNA.</text>
</comment>
<keyword evidence="5 9" id="KW-0479">Metal-binding</keyword>
<keyword evidence="11" id="KW-1185">Reference proteome</keyword>
<dbReference type="HAMAP" id="MF_00009">
    <property type="entry name" value="Endoribonucl_YbeY"/>
    <property type="match status" value="1"/>
</dbReference>
<comment type="similarity">
    <text evidence="1 9">Belongs to the endoribonuclease YbeY family.</text>
</comment>
<dbReference type="GO" id="GO:0004521">
    <property type="term" value="F:RNA endonuclease activity"/>
    <property type="evidence" value="ECO:0007669"/>
    <property type="project" value="UniProtKB-UniRule"/>
</dbReference>
<keyword evidence="9" id="KW-0963">Cytoplasm</keyword>
<comment type="caution">
    <text evidence="10">The sequence shown here is derived from an EMBL/GenBank/DDBJ whole genome shotgun (WGS) entry which is preliminary data.</text>
</comment>
<keyword evidence="2 9" id="KW-0690">Ribosome biogenesis</keyword>
<evidence type="ECO:0000256" key="8">
    <source>
        <dbReference type="ARBA" id="ARBA00022833"/>
    </source>
</evidence>
<dbReference type="NCBIfam" id="TIGR00043">
    <property type="entry name" value="rRNA maturation RNase YbeY"/>
    <property type="match status" value="1"/>
</dbReference>
<dbReference type="EMBL" id="JAQIFT010000068">
    <property type="protein sequence ID" value="MDA3733695.1"/>
    <property type="molecule type" value="Genomic_DNA"/>
</dbReference>
<sequence>MNVLNTQIERLNDMNLYLEDDYDFFEQQEGLLETVKAVINQCLEIEKVPYEAEISLTVVDKEEIQEINREHREIDKPTDVLSFPQIDPISNGVIDWKNLDEASIMNYDTKDILLGDIVLCYEVAKEQAEEYGHTLKREVCFLVAHSMFHLLGYDHMNDSDEKLMISKQEEVLTALNIGR</sequence>
<name>A0AA42DR02_9FIRM</name>
<evidence type="ECO:0000313" key="10">
    <source>
        <dbReference type="EMBL" id="MDA3733695.1"/>
    </source>
</evidence>
<keyword evidence="6 9" id="KW-0255">Endonuclease</keyword>
<gene>
    <name evidence="9 10" type="primary">ybeY</name>
    <name evidence="10" type="ORF">PBV87_19680</name>
</gene>
<dbReference type="Proteomes" id="UP001169242">
    <property type="component" value="Unassembled WGS sequence"/>
</dbReference>
<dbReference type="Pfam" id="PF02130">
    <property type="entry name" value="YbeY"/>
    <property type="match status" value="1"/>
</dbReference>
<dbReference type="GO" id="GO:0004222">
    <property type="term" value="F:metalloendopeptidase activity"/>
    <property type="evidence" value="ECO:0007669"/>
    <property type="project" value="InterPro"/>
</dbReference>
<evidence type="ECO:0000256" key="1">
    <source>
        <dbReference type="ARBA" id="ARBA00010875"/>
    </source>
</evidence>
<reference evidence="10" key="1">
    <citation type="journal article" date="2023" name="Int. J. Syst. Evol. Microbiol.">
        <title>&lt;i&gt;Holtiella tumoricola&lt;/i&gt; gen. nov. sp. nov., isolated from a human clinical sample.</title>
        <authorList>
            <person name="Allen-Vercoe E."/>
            <person name="Daigneault M.C."/>
            <person name="Vancuren S.J."/>
            <person name="Cochrane K."/>
            <person name="O'Neal L.L."/>
            <person name="Sankaranarayanan K."/>
            <person name="Lawson P.A."/>
        </authorList>
    </citation>
    <scope>NUCLEOTIDE SEQUENCE</scope>
    <source>
        <strain evidence="10">CC70A</strain>
    </source>
</reference>
<dbReference type="Gene3D" id="3.40.390.30">
    <property type="entry name" value="Metalloproteases ('zincins'), catalytic domain"/>
    <property type="match status" value="1"/>
</dbReference>
<dbReference type="RefSeq" id="WP_271013454.1">
    <property type="nucleotide sequence ID" value="NZ_JAQIFT010000068.1"/>
</dbReference>
<evidence type="ECO:0000256" key="3">
    <source>
        <dbReference type="ARBA" id="ARBA00022552"/>
    </source>
</evidence>
<comment type="cofactor">
    <cofactor evidence="9">
        <name>Zn(2+)</name>
        <dbReference type="ChEBI" id="CHEBI:29105"/>
    </cofactor>
    <text evidence="9">Binds 1 zinc ion.</text>
</comment>
<feature type="binding site" evidence="9">
    <location>
        <position position="145"/>
    </location>
    <ligand>
        <name>Zn(2+)</name>
        <dbReference type="ChEBI" id="CHEBI:29105"/>
        <note>catalytic</note>
    </ligand>
</feature>
<evidence type="ECO:0000256" key="9">
    <source>
        <dbReference type="HAMAP-Rule" id="MF_00009"/>
    </source>
</evidence>
<protein>
    <recommendedName>
        <fullName evidence="9">Endoribonuclease YbeY</fullName>
        <ecNumber evidence="9">3.1.-.-</ecNumber>
    </recommendedName>
</protein>
<dbReference type="PANTHER" id="PTHR46986">
    <property type="entry name" value="ENDORIBONUCLEASE YBEY, CHLOROPLASTIC"/>
    <property type="match status" value="1"/>
</dbReference>
<dbReference type="GO" id="GO:0005737">
    <property type="term" value="C:cytoplasm"/>
    <property type="evidence" value="ECO:0007669"/>
    <property type="project" value="UniProtKB-SubCell"/>
</dbReference>
<dbReference type="PANTHER" id="PTHR46986:SF1">
    <property type="entry name" value="ENDORIBONUCLEASE YBEY, CHLOROPLASTIC"/>
    <property type="match status" value="1"/>
</dbReference>
<dbReference type="InterPro" id="IPR023091">
    <property type="entry name" value="MetalPrtase_cat_dom_sf_prd"/>
</dbReference>
<proteinExistence type="inferred from homology"/>
<evidence type="ECO:0000256" key="6">
    <source>
        <dbReference type="ARBA" id="ARBA00022759"/>
    </source>
</evidence>
<keyword evidence="7 9" id="KW-0378">Hydrolase</keyword>
<feature type="binding site" evidence="9">
    <location>
        <position position="155"/>
    </location>
    <ligand>
        <name>Zn(2+)</name>
        <dbReference type="ChEBI" id="CHEBI:29105"/>
        <note>catalytic</note>
    </ligand>
</feature>
<feature type="binding site" evidence="9">
    <location>
        <position position="149"/>
    </location>
    <ligand>
        <name>Zn(2+)</name>
        <dbReference type="ChEBI" id="CHEBI:29105"/>
        <note>catalytic</note>
    </ligand>
</feature>
<organism evidence="10 11">
    <name type="scientific">Holtiella tumoricola</name>
    <dbReference type="NCBI Taxonomy" id="3018743"/>
    <lineage>
        <taxon>Bacteria</taxon>
        <taxon>Bacillati</taxon>
        <taxon>Bacillota</taxon>
        <taxon>Clostridia</taxon>
        <taxon>Lachnospirales</taxon>
        <taxon>Cellulosilyticaceae</taxon>
        <taxon>Holtiella</taxon>
    </lineage>
</organism>
<evidence type="ECO:0000313" key="11">
    <source>
        <dbReference type="Proteomes" id="UP001169242"/>
    </source>
</evidence>